<reference evidence="4" key="2">
    <citation type="submission" date="2023-01" db="EMBL/GenBank/DDBJ databases">
        <title>Draft genome sequence of Portibacter lacus strain NBRC 108769.</title>
        <authorList>
            <person name="Sun Q."/>
            <person name="Mori K."/>
        </authorList>
    </citation>
    <scope>NUCLEOTIDE SEQUENCE</scope>
    <source>
        <strain evidence="4">NBRC 108769</strain>
    </source>
</reference>
<dbReference type="EMBL" id="BSOH01000037">
    <property type="protein sequence ID" value="GLR19978.1"/>
    <property type="molecule type" value="Genomic_DNA"/>
</dbReference>
<evidence type="ECO:0000313" key="5">
    <source>
        <dbReference type="Proteomes" id="UP001156666"/>
    </source>
</evidence>
<dbReference type="FunFam" id="2.60.120.1440:FF:000001">
    <property type="entry name" value="Putative anti-sigma factor"/>
    <property type="match status" value="1"/>
</dbReference>
<keyword evidence="1" id="KW-1133">Transmembrane helix</keyword>
<dbReference type="PANTHER" id="PTHR30273:SF2">
    <property type="entry name" value="PROTEIN FECR"/>
    <property type="match status" value="1"/>
</dbReference>
<dbReference type="InterPro" id="IPR032508">
    <property type="entry name" value="FecR_C"/>
</dbReference>
<feature type="domain" description="Protein FecR C-terminal" evidence="3">
    <location>
        <begin position="309"/>
        <end position="376"/>
    </location>
</feature>
<protein>
    <submittedName>
        <fullName evidence="4">Anti-sigma factor</fullName>
    </submittedName>
</protein>
<dbReference type="InterPro" id="IPR012373">
    <property type="entry name" value="Ferrdict_sens_TM"/>
</dbReference>
<evidence type="ECO:0000313" key="4">
    <source>
        <dbReference type="EMBL" id="GLR19978.1"/>
    </source>
</evidence>
<dbReference type="Pfam" id="PF04773">
    <property type="entry name" value="FecR"/>
    <property type="match status" value="1"/>
</dbReference>
<accession>A0AA37WGL3</accession>
<comment type="caution">
    <text evidence="4">The sequence shown here is derived from an EMBL/GenBank/DDBJ whole genome shotgun (WGS) entry which is preliminary data.</text>
</comment>
<dbReference type="GO" id="GO:0016989">
    <property type="term" value="F:sigma factor antagonist activity"/>
    <property type="evidence" value="ECO:0007669"/>
    <property type="project" value="TreeGrafter"/>
</dbReference>
<dbReference type="Gene3D" id="2.60.120.1440">
    <property type="match status" value="1"/>
</dbReference>
<evidence type="ECO:0000256" key="1">
    <source>
        <dbReference type="SAM" id="Phobius"/>
    </source>
</evidence>
<evidence type="ECO:0000259" key="3">
    <source>
        <dbReference type="Pfam" id="PF16344"/>
    </source>
</evidence>
<feature type="domain" description="FecR protein" evidence="2">
    <location>
        <begin position="171"/>
        <end position="263"/>
    </location>
</feature>
<dbReference type="AlphaFoldDB" id="A0AA37WGL3"/>
<evidence type="ECO:0000259" key="2">
    <source>
        <dbReference type="Pfam" id="PF04773"/>
    </source>
</evidence>
<gene>
    <name evidence="4" type="ORF">GCM10007940_45940</name>
</gene>
<sequence>MLYRNNRKYKTLKGQQNLIQKYLEGQATEEEIQSLDNWVKQSMENEAVFKDAIAEWNVSSKFNSEAFDTENAFNNFLNATKKHSAAKPPQKTIIRSLSPAIKVVASIAAILVLSFYFFYPDQKDIIEMDYADQIILKSDDGSIKIIEEDMLLSFADDQSSAIAHYDEIIVPFGKTFTVVLSDGSTVKLNSGSTLKFPEKFTSDLDTRSVVLEGEAFFDVEKNEKQPFIVQTSDMNIKVLGTSFNVSAYADDASVKTILVEGRVNISDPQNVFRDSDIIPNQMAVFDKTTSNFDIVDVNALKLTSWTRNKLLFNDKSFEDITKIIERRYNVQVINNYDTLNNIKFYGEVVNESIEDVFETFSMAVDFNYIIKDGSVTLNKPE</sequence>
<keyword evidence="1" id="KW-0812">Transmembrane</keyword>
<reference evidence="4" key="1">
    <citation type="journal article" date="2014" name="Int. J. Syst. Evol. Microbiol.">
        <title>Complete genome sequence of Corynebacterium casei LMG S-19264T (=DSM 44701T), isolated from a smear-ripened cheese.</title>
        <authorList>
            <consortium name="US DOE Joint Genome Institute (JGI-PGF)"/>
            <person name="Walter F."/>
            <person name="Albersmeier A."/>
            <person name="Kalinowski J."/>
            <person name="Ruckert C."/>
        </authorList>
    </citation>
    <scope>NUCLEOTIDE SEQUENCE</scope>
    <source>
        <strain evidence="4">NBRC 108769</strain>
    </source>
</reference>
<dbReference type="InterPro" id="IPR006860">
    <property type="entry name" value="FecR"/>
</dbReference>
<keyword evidence="5" id="KW-1185">Reference proteome</keyword>
<dbReference type="PANTHER" id="PTHR30273">
    <property type="entry name" value="PERIPLASMIC SIGNAL SENSOR AND SIGMA FACTOR ACTIVATOR FECR-RELATED"/>
    <property type="match status" value="1"/>
</dbReference>
<keyword evidence="1" id="KW-0472">Membrane</keyword>
<dbReference type="Proteomes" id="UP001156666">
    <property type="component" value="Unassembled WGS sequence"/>
</dbReference>
<dbReference type="Pfam" id="PF16344">
    <property type="entry name" value="FecR_C"/>
    <property type="match status" value="1"/>
</dbReference>
<feature type="transmembrane region" description="Helical" evidence="1">
    <location>
        <begin position="100"/>
        <end position="119"/>
    </location>
</feature>
<proteinExistence type="predicted"/>
<organism evidence="4 5">
    <name type="scientific">Portibacter lacus</name>
    <dbReference type="NCBI Taxonomy" id="1099794"/>
    <lineage>
        <taxon>Bacteria</taxon>
        <taxon>Pseudomonadati</taxon>
        <taxon>Bacteroidota</taxon>
        <taxon>Saprospiria</taxon>
        <taxon>Saprospirales</taxon>
        <taxon>Haliscomenobacteraceae</taxon>
        <taxon>Portibacter</taxon>
    </lineage>
</organism>
<dbReference type="Gene3D" id="3.55.50.30">
    <property type="match status" value="1"/>
</dbReference>
<name>A0AA37WGL3_9BACT</name>
<dbReference type="PIRSF" id="PIRSF018266">
    <property type="entry name" value="FecR"/>
    <property type="match status" value="1"/>
</dbReference>